<evidence type="ECO:0000256" key="2">
    <source>
        <dbReference type="ARBA" id="ARBA00022723"/>
    </source>
</evidence>
<dbReference type="SUPFAM" id="SSF51316">
    <property type="entry name" value="Mss4-like"/>
    <property type="match status" value="1"/>
</dbReference>
<dbReference type="InterPro" id="IPR052355">
    <property type="entry name" value="CENP-V-like"/>
</dbReference>
<comment type="similarity">
    <text evidence="1">Belongs to the Gfa family.</text>
</comment>
<evidence type="ECO:0000259" key="4">
    <source>
        <dbReference type="PROSITE" id="PS51891"/>
    </source>
</evidence>
<dbReference type="InterPro" id="IPR006913">
    <property type="entry name" value="CENP-V/GFA"/>
</dbReference>
<dbReference type="Gene3D" id="2.170.150.70">
    <property type="match status" value="1"/>
</dbReference>
<reference evidence="5 6" key="1">
    <citation type="submission" date="2019-07" db="EMBL/GenBank/DDBJ databases">
        <title>Whole genome shotgun sequence of Reyranella soli NBRC 108950.</title>
        <authorList>
            <person name="Hosoyama A."/>
            <person name="Uohara A."/>
            <person name="Ohji S."/>
            <person name="Ichikawa N."/>
        </authorList>
    </citation>
    <scope>NUCLEOTIDE SEQUENCE [LARGE SCALE GENOMIC DNA]</scope>
    <source>
        <strain evidence="5 6">NBRC 108950</strain>
    </source>
</reference>
<dbReference type="EMBL" id="BKAJ01000066">
    <property type="protein sequence ID" value="GEP56478.1"/>
    <property type="molecule type" value="Genomic_DNA"/>
</dbReference>
<keyword evidence="3" id="KW-0862">Zinc</keyword>
<dbReference type="GO" id="GO:0016846">
    <property type="term" value="F:carbon-sulfur lyase activity"/>
    <property type="evidence" value="ECO:0007669"/>
    <property type="project" value="InterPro"/>
</dbReference>
<dbReference type="PANTHER" id="PTHR28620:SF1">
    <property type="entry name" value="CENP-V_GFA DOMAIN-CONTAINING PROTEIN"/>
    <property type="match status" value="1"/>
</dbReference>
<keyword evidence="6" id="KW-1185">Reference proteome</keyword>
<dbReference type="Pfam" id="PF04828">
    <property type="entry name" value="GFA"/>
    <property type="match status" value="1"/>
</dbReference>
<comment type="caution">
    <text evidence="5">The sequence shown here is derived from an EMBL/GenBank/DDBJ whole genome shotgun (WGS) entry which is preliminary data.</text>
</comment>
<feature type="domain" description="CENP-V/GFA" evidence="4">
    <location>
        <begin position="4"/>
        <end position="112"/>
    </location>
</feature>
<evidence type="ECO:0000256" key="3">
    <source>
        <dbReference type="ARBA" id="ARBA00022833"/>
    </source>
</evidence>
<keyword evidence="2" id="KW-0479">Metal-binding</keyword>
<dbReference type="AlphaFoldDB" id="A0A512NC04"/>
<gene>
    <name evidence="5" type="ORF">RSO01_36440</name>
</gene>
<accession>A0A512NC04</accession>
<protein>
    <recommendedName>
        <fullName evidence="4">CENP-V/GFA domain-containing protein</fullName>
    </recommendedName>
</protein>
<dbReference type="InterPro" id="IPR011057">
    <property type="entry name" value="Mss4-like_sf"/>
</dbReference>
<organism evidence="5 6">
    <name type="scientific">Reyranella soli</name>
    <dbReference type="NCBI Taxonomy" id="1230389"/>
    <lineage>
        <taxon>Bacteria</taxon>
        <taxon>Pseudomonadati</taxon>
        <taxon>Pseudomonadota</taxon>
        <taxon>Alphaproteobacteria</taxon>
        <taxon>Hyphomicrobiales</taxon>
        <taxon>Reyranellaceae</taxon>
        <taxon>Reyranella</taxon>
    </lineage>
</organism>
<dbReference type="Proteomes" id="UP000321058">
    <property type="component" value="Unassembled WGS sequence"/>
</dbReference>
<dbReference type="PROSITE" id="PS51891">
    <property type="entry name" value="CENP_V_GFA"/>
    <property type="match status" value="1"/>
</dbReference>
<sequence length="143" mass="15685">MTTYPGSCHCGAIKIAYTTDKAPEAMRVGRCACSFCRRHGARTSGDPAGSVEFRAEPGSLSRYRFGLGITDYLLCAKCGTYVGAVMPDDNGQESGQLGIVNVNSLDIRDTFDPAPPLHVYDGEDEARRRARRRKFWMKTTVIA</sequence>
<dbReference type="GO" id="GO:0046872">
    <property type="term" value="F:metal ion binding"/>
    <property type="evidence" value="ECO:0007669"/>
    <property type="project" value="UniProtKB-KW"/>
</dbReference>
<dbReference type="PANTHER" id="PTHR28620">
    <property type="entry name" value="CENTROMERE PROTEIN V"/>
    <property type="match status" value="1"/>
</dbReference>
<name>A0A512NC04_9HYPH</name>
<dbReference type="RefSeq" id="WP_218037376.1">
    <property type="nucleotide sequence ID" value="NZ_BKAJ01000066.1"/>
</dbReference>
<proteinExistence type="inferred from homology"/>
<evidence type="ECO:0000256" key="1">
    <source>
        <dbReference type="ARBA" id="ARBA00005495"/>
    </source>
</evidence>
<evidence type="ECO:0000313" key="6">
    <source>
        <dbReference type="Proteomes" id="UP000321058"/>
    </source>
</evidence>
<evidence type="ECO:0000313" key="5">
    <source>
        <dbReference type="EMBL" id="GEP56478.1"/>
    </source>
</evidence>